<gene>
    <name evidence="1" type="ORF">CKAH01_06741</name>
</gene>
<evidence type="ECO:0000313" key="2">
    <source>
        <dbReference type="Proteomes" id="UP001281614"/>
    </source>
</evidence>
<evidence type="ECO:0000313" key="1">
    <source>
        <dbReference type="EMBL" id="KAK2745837.1"/>
    </source>
</evidence>
<protein>
    <submittedName>
        <fullName evidence="1">Uncharacterized protein</fullName>
    </submittedName>
</protein>
<reference evidence="1" key="1">
    <citation type="submission" date="2023-02" db="EMBL/GenBank/DDBJ databases">
        <title>Colletotrichum kahawae CIFC_Que2 genome sequencing and assembly.</title>
        <authorList>
            <person name="Baroncelli R."/>
        </authorList>
    </citation>
    <scope>NUCLEOTIDE SEQUENCE</scope>
    <source>
        <strain evidence="1">CIFC_Que2</strain>
    </source>
</reference>
<comment type="caution">
    <text evidence="1">The sequence shown here is derived from an EMBL/GenBank/DDBJ whole genome shotgun (WGS) entry which is preliminary data.</text>
</comment>
<dbReference type="AlphaFoldDB" id="A0AAE0D2A8"/>
<dbReference type="Proteomes" id="UP001281614">
    <property type="component" value="Unassembled WGS sequence"/>
</dbReference>
<name>A0AAE0D2A8_COLKA</name>
<dbReference type="EMBL" id="VYYT01000300">
    <property type="protein sequence ID" value="KAK2745837.1"/>
    <property type="molecule type" value="Genomic_DNA"/>
</dbReference>
<accession>A0AAE0D2A8</accession>
<keyword evidence="2" id="KW-1185">Reference proteome</keyword>
<sequence>MLMIDVTCLISHVRLCARCWPACNRTVSQDRLRADKQNNRTLGALQKRSLRSSTLNSSARPLSLSFSFVLTPTLSCGYAKLRHNHGVGIV</sequence>
<proteinExistence type="predicted"/>
<organism evidence="1 2">
    <name type="scientific">Colletotrichum kahawae</name>
    <name type="common">Coffee berry disease fungus</name>
    <dbReference type="NCBI Taxonomy" id="34407"/>
    <lineage>
        <taxon>Eukaryota</taxon>
        <taxon>Fungi</taxon>
        <taxon>Dikarya</taxon>
        <taxon>Ascomycota</taxon>
        <taxon>Pezizomycotina</taxon>
        <taxon>Sordariomycetes</taxon>
        <taxon>Hypocreomycetidae</taxon>
        <taxon>Glomerellales</taxon>
        <taxon>Glomerellaceae</taxon>
        <taxon>Colletotrichum</taxon>
        <taxon>Colletotrichum gloeosporioides species complex</taxon>
    </lineage>
</organism>